<reference evidence="2" key="1">
    <citation type="journal article" date="2023" name="Nat. Plants">
        <title>Single-cell RNA sequencing provides a high-resolution roadmap for understanding the multicellular compartmentation of specialized metabolism.</title>
        <authorList>
            <person name="Sun S."/>
            <person name="Shen X."/>
            <person name="Li Y."/>
            <person name="Li Y."/>
            <person name="Wang S."/>
            <person name="Li R."/>
            <person name="Zhang H."/>
            <person name="Shen G."/>
            <person name="Guo B."/>
            <person name="Wei J."/>
            <person name="Xu J."/>
            <person name="St-Pierre B."/>
            <person name="Chen S."/>
            <person name="Sun C."/>
        </authorList>
    </citation>
    <scope>NUCLEOTIDE SEQUENCE [LARGE SCALE GENOMIC DNA]</scope>
</reference>
<keyword evidence="2" id="KW-1185">Reference proteome</keyword>
<evidence type="ECO:0000313" key="1">
    <source>
        <dbReference type="EMBL" id="KAI5674099.1"/>
    </source>
</evidence>
<gene>
    <name evidence="1" type="ORF">M9H77_14463</name>
</gene>
<comment type="caution">
    <text evidence="1">The sequence shown here is derived from an EMBL/GenBank/DDBJ whole genome shotgun (WGS) entry which is preliminary data.</text>
</comment>
<accession>A0ACC0BN98</accession>
<evidence type="ECO:0000313" key="2">
    <source>
        <dbReference type="Proteomes" id="UP001060085"/>
    </source>
</evidence>
<sequence length="775" mass="88220">MKNPKKCSMKKKKIKKHRHGEQLIAVRNPNSQTLFALILAALHSDDDSHKSLLIIRCLSLLRRSLSQNLSPPMLSLLPILLNSSCGEIASKSVEIVGAAALLSIDMNQMIASETGTVRGLINLLVSPMEGVPVAACNAVLDLSTTSFGRQQLLRLSATEKLMKDETRMNAPRSLPIVLSLIGDRKDSDICQRIVFKEDDITILLLNAALILINSCTIKQLQEIPIKLSQNLVSVLKNVWQVVHEMMLHGTSLKCRQEGHFYVSNITTNDLAESIFRLGIDDPRYSRPSNVNDVKRNIFYFGEMNFEEFVLNYWETLPLLIRGPLKASLMQDTMFSSFTRSFRSKEVNLTSCPPIASDELDVLHFLEEIKNHFGSPIIYQQDIRVVKTRHLEGELHYFLGQSGSWSSQLTQFLLFNEILKCQEAFDEGYTIALRGIEFRFESIAAIADGFASLFGQPSTGVNMYLTPRDSQGLSCHSDDHCVFVCQLIGVKEWKIFPRIRHQLPRLYESCPNNEIQEQAITGSQQFQLKEGDVLYIPRGVPHEACTRTVQDGSSGFSLHLTLAVEVEAPFEWEGFTHVALEYWFKNSRDSQHLSNDLVSCSLHLVSVCLLHLSIKLIGDLEFTFRKACLVGALSLSSVTEGWLAMNQRRTFKYLISKISNESKFLDVFQYVKTAVEEGHEDVFQRERWLRHLNNEEMIEPHKSSISFVDTLNLFHLCSQHRDTVEAEFLRTKSRFCSEVLFDDVECSYNMLLERYKKARKQYSNGMLSLHINDNKF</sequence>
<organism evidence="1 2">
    <name type="scientific">Catharanthus roseus</name>
    <name type="common">Madagascar periwinkle</name>
    <name type="synonym">Vinca rosea</name>
    <dbReference type="NCBI Taxonomy" id="4058"/>
    <lineage>
        <taxon>Eukaryota</taxon>
        <taxon>Viridiplantae</taxon>
        <taxon>Streptophyta</taxon>
        <taxon>Embryophyta</taxon>
        <taxon>Tracheophyta</taxon>
        <taxon>Spermatophyta</taxon>
        <taxon>Magnoliopsida</taxon>
        <taxon>eudicotyledons</taxon>
        <taxon>Gunneridae</taxon>
        <taxon>Pentapetalae</taxon>
        <taxon>asterids</taxon>
        <taxon>lamiids</taxon>
        <taxon>Gentianales</taxon>
        <taxon>Apocynaceae</taxon>
        <taxon>Rauvolfioideae</taxon>
        <taxon>Vinceae</taxon>
        <taxon>Catharanthinae</taxon>
        <taxon>Catharanthus</taxon>
    </lineage>
</organism>
<name>A0ACC0BN98_CATRO</name>
<protein>
    <submittedName>
        <fullName evidence="1">Uncharacterized protein</fullName>
    </submittedName>
</protein>
<proteinExistence type="predicted"/>
<dbReference type="EMBL" id="CM044703">
    <property type="protein sequence ID" value="KAI5674099.1"/>
    <property type="molecule type" value="Genomic_DNA"/>
</dbReference>
<dbReference type="Proteomes" id="UP001060085">
    <property type="component" value="Linkage Group LG03"/>
</dbReference>